<reference evidence="1" key="1">
    <citation type="submission" date="2023-07" db="EMBL/GenBank/DDBJ databases">
        <title>Black Yeasts Isolated from many extreme environments.</title>
        <authorList>
            <person name="Coleine C."/>
            <person name="Stajich J.E."/>
            <person name="Selbmann L."/>
        </authorList>
    </citation>
    <scope>NUCLEOTIDE SEQUENCE</scope>
    <source>
        <strain evidence="1">CCFEE 5714</strain>
    </source>
</reference>
<evidence type="ECO:0000313" key="1">
    <source>
        <dbReference type="EMBL" id="KAK3687005.1"/>
    </source>
</evidence>
<accession>A0ACC3MGK9</accession>
<protein>
    <submittedName>
        <fullName evidence="1">Uncharacterized protein</fullName>
    </submittedName>
</protein>
<keyword evidence="2" id="KW-1185">Reference proteome</keyword>
<dbReference type="Proteomes" id="UP001281147">
    <property type="component" value="Unassembled WGS sequence"/>
</dbReference>
<sequence length="96" mass="10620">MSLLYGDRFSGNSMGAAYRGMFGKPERRYQERTWRSQPRVPASVGSSRSAGNDNGFGRRYPDGPAWGAAYQGLMQGNMGKKSGSWPARLLSKRALR</sequence>
<organism evidence="1 2">
    <name type="scientific">Vermiconidia calcicola</name>
    <dbReference type="NCBI Taxonomy" id="1690605"/>
    <lineage>
        <taxon>Eukaryota</taxon>
        <taxon>Fungi</taxon>
        <taxon>Dikarya</taxon>
        <taxon>Ascomycota</taxon>
        <taxon>Pezizomycotina</taxon>
        <taxon>Dothideomycetes</taxon>
        <taxon>Dothideomycetidae</taxon>
        <taxon>Mycosphaerellales</taxon>
        <taxon>Extremaceae</taxon>
        <taxon>Vermiconidia</taxon>
    </lineage>
</organism>
<proteinExistence type="predicted"/>
<name>A0ACC3MGK9_9PEZI</name>
<gene>
    <name evidence="1" type="ORF">LTR37_019257</name>
</gene>
<dbReference type="EMBL" id="JAUTXU010000292">
    <property type="protein sequence ID" value="KAK3687005.1"/>
    <property type="molecule type" value="Genomic_DNA"/>
</dbReference>
<comment type="caution">
    <text evidence="1">The sequence shown here is derived from an EMBL/GenBank/DDBJ whole genome shotgun (WGS) entry which is preliminary data.</text>
</comment>
<evidence type="ECO:0000313" key="2">
    <source>
        <dbReference type="Proteomes" id="UP001281147"/>
    </source>
</evidence>